<gene>
    <name evidence="2" type="ORF">M413DRAFT_445923</name>
</gene>
<dbReference type="EMBL" id="KN831782">
    <property type="protein sequence ID" value="KIM40466.1"/>
    <property type="molecule type" value="Genomic_DNA"/>
</dbReference>
<evidence type="ECO:0000313" key="3">
    <source>
        <dbReference type="Proteomes" id="UP000053424"/>
    </source>
</evidence>
<dbReference type="OrthoDB" id="3256331at2759"/>
<protein>
    <recommendedName>
        <fullName evidence="1">DUF6593 domain-containing protein</fullName>
    </recommendedName>
</protein>
<proteinExistence type="predicted"/>
<dbReference type="AlphaFoldDB" id="A0A0C3CA40"/>
<reference evidence="2 3" key="1">
    <citation type="submission" date="2014-04" db="EMBL/GenBank/DDBJ databases">
        <authorList>
            <consortium name="DOE Joint Genome Institute"/>
            <person name="Kuo A."/>
            <person name="Gay G."/>
            <person name="Dore J."/>
            <person name="Kohler A."/>
            <person name="Nagy L.G."/>
            <person name="Floudas D."/>
            <person name="Copeland A."/>
            <person name="Barry K.W."/>
            <person name="Cichocki N."/>
            <person name="Veneault-Fourrey C."/>
            <person name="LaButti K."/>
            <person name="Lindquist E.A."/>
            <person name="Lipzen A."/>
            <person name="Lundell T."/>
            <person name="Morin E."/>
            <person name="Murat C."/>
            <person name="Sun H."/>
            <person name="Tunlid A."/>
            <person name="Henrissat B."/>
            <person name="Grigoriev I.V."/>
            <person name="Hibbett D.S."/>
            <person name="Martin F."/>
            <person name="Nordberg H.P."/>
            <person name="Cantor M.N."/>
            <person name="Hua S.X."/>
        </authorList>
    </citation>
    <scope>NUCLEOTIDE SEQUENCE [LARGE SCALE GENOMIC DNA]</scope>
    <source>
        <strain evidence="3">h7</strain>
    </source>
</reference>
<feature type="domain" description="DUF6593" evidence="1">
    <location>
        <begin position="12"/>
        <end position="174"/>
    </location>
</feature>
<dbReference type="Proteomes" id="UP000053424">
    <property type="component" value="Unassembled WGS sequence"/>
</dbReference>
<dbReference type="Pfam" id="PF20236">
    <property type="entry name" value="DUF6593"/>
    <property type="match status" value="1"/>
</dbReference>
<evidence type="ECO:0000259" key="1">
    <source>
        <dbReference type="Pfam" id="PF20236"/>
    </source>
</evidence>
<dbReference type="InterPro" id="IPR046528">
    <property type="entry name" value="DUF6593"/>
</dbReference>
<name>A0A0C3CA40_HEBCY</name>
<evidence type="ECO:0000313" key="2">
    <source>
        <dbReference type="EMBL" id="KIM40466.1"/>
    </source>
</evidence>
<organism evidence="2 3">
    <name type="scientific">Hebeloma cylindrosporum</name>
    <dbReference type="NCBI Taxonomy" id="76867"/>
    <lineage>
        <taxon>Eukaryota</taxon>
        <taxon>Fungi</taxon>
        <taxon>Dikarya</taxon>
        <taxon>Basidiomycota</taxon>
        <taxon>Agaricomycotina</taxon>
        <taxon>Agaricomycetes</taxon>
        <taxon>Agaricomycetidae</taxon>
        <taxon>Agaricales</taxon>
        <taxon>Agaricineae</taxon>
        <taxon>Hymenogastraceae</taxon>
        <taxon>Hebeloma</taxon>
    </lineage>
</organism>
<sequence length="194" mass="21859">MSEPLILVLQPDNPSNTKITDKDTGELVYTVHTEHEKETITYVKDAEGKILAQWEWHDTRSDIVTLGNAKPMPSSVWLRKSLIPFNSSVSFKDDKARSFKWKGVEGGGQMELYSSEEKNHPIAAFSKSLRYTDRKVNPPAQVFRDATLTLGTRAQEITNLVVISFLMLEKTRRMKETSQGSVASALAVQMVDTR</sequence>
<reference evidence="3" key="2">
    <citation type="submission" date="2015-01" db="EMBL/GenBank/DDBJ databases">
        <title>Evolutionary Origins and Diversification of the Mycorrhizal Mutualists.</title>
        <authorList>
            <consortium name="DOE Joint Genome Institute"/>
            <consortium name="Mycorrhizal Genomics Consortium"/>
            <person name="Kohler A."/>
            <person name="Kuo A."/>
            <person name="Nagy L.G."/>
            <person name="Floudas D."/>
            <person name="Copeland A."/>
            <person name="Barry K.W."/>
            <person name="Cichocki N."/>
            <person name="Veneault-Fourrey C."/>
            <person name="LaButti K."/>
            <person name="Lindquist E.A."/>
            <person name="Lipzen A."/>
            <person name="Lundell T."/>
            <person name="Morin E."/>
            <person name="Murat C."/>
            <person name="Riley R."/>
            <person name="Ohm R."/>
            <person name="Sun H."/>
            <person name="Tunlid A."/>
            <person name="Henrissat B."/>
            <person name="Grigoriev I.V."/>
            <person name="Hibbett D.S."/>
            <person name="Martin F."/>
        </authorList>
    </citation>
    <scope>NUCLEOTIDE SEQUENCE [LARGE SCALE GENOMIC DNA]</scope>
    <source>
        <strain evidence="3">h7</strain>
    </source>
</reference>
<keyword evidence="3" id="KW-1185">Reference proteome</keyword>
<accession>A0A0C3CA40</accession>
<dbReference type="HOGENOM" id="CLU_084280_0_1_1"/>